<dbReference type="HOGENOM" id="CLU_099107_0_0_1"/>
<dbReference type="eggNOG" id="ENOG502TK1D">
    <property type="taxonomic scope" value="Eukaryota"/>
</dbReference>
<keyword evidence="1" id="KW-0812">Transmembrane</keyword>
<dbReference type="RefSeq" id="XP_007746228.1">
    <property type="nucleotide sequence ID" value="XM_007748038.1"/>
</dbReference>
<proteinExistence type="predicted"/>
<dbReference type="EMBL" id="AMGX01000011">
    <property type="protein sequence ID" value="EXJ69413.1"/>
    <property type="molecule type" value="Genomic_DNA"/>
</dbReference>
<dbReference type="OrthoDB" id="4153234at2759"/>
<feature type="transmembrane region" description="Helical" evidence="1">
    <location>
        <begin position="49"/>
        <end position="68"/>
    </location>
</feature>
<keyword evidence="3" id="KW-1185">Reference proteome</keyword>
<name>W9WNG8_9EURO</name>
<accession>W9WNG8</accession>
<evidence type="ECO:0000313" key="2">
    <source>
        <dbReference type="EMBL" id="EXJ69413.1"/>
    </source>
</evidence>
<protein>
    <submittedName>
        <fullName evidence="2">Uncharacterized protein</fullName>
    </submittedName>
</protein>
<keyword evidence="1" id="KW-0472">Membrane</keyword>
<dbReference type="GeneID" id="19192155"/>
<keyword evidence="1" id="KW-1133">Transmembrane helix</keyword>
<gene>
    <name evidence="2" type="ORF">A1O5_07449</name>
</gene>
<evidence type="ECO:0000313" key="3">
    <source>
        <dbReference type="Proteomes" id="UP000019471"/>
    </source>
</evidence>
<dbReference type="AlphaFoldDB" id="W9WNG8"/>
<comment type="caution">
    <text evidence="2">The sequence shown here is derived from an EMBL/GenBank/DDBJ whole genome shotgun (WGS) entry which is preliminary data.</text>
</comment>
<dbReference type="Proteomes" id="UP000019471">
    <property type="component" value="Unassembled WGS sequence"/>
</dbReference>
<feature type="transmembrane region" description="Helical" evidence="1">
    <location>
        <begin position="6"/>
        <end position="37"/>
    </location>
</feature>
<reference evidence="2 3" key="1">
    <citation type="submission" date="2013-03" db="EMBL/GenBank/DDBJ databases">
        <title>The Genome Sequence of Cladophialophora psammophila CBS 110553.</title>
        <authorList>
            <consortium name="The Broad Institute Genomics Platform"/>
            <person name="Cuomo C."/>
            <person name="de Hoog S."/>
            <person name="Gorbushina A."/>
            <person name="Walker B."/>
            <person name="Young S.K."/>
            <person name="Zeng Q."/>
            <person name="Gargeya S."/>
            <person name="Fitzgerald M."/>
            <person name="Haas B."/>
            <person name="Abouelleil A."/>
            <person name="Allen A.W."/>
            <person name="Alvarado L."/>
            <person name="Arachchi H.M."/>
            <person name="Berlin A.M."/>
            <person name="Chapman S.B."/>
            <person name="Gainer-Dewar J."/>
            <person name="Goldberg J."/>
            <person name="Griggs A."/>
            <person name="Gujja S."/>
            <person name="Hansen M."/>
            <person name="Howarth C."/>
            <person name="Imamovic A."/>
            <person name="Ireland A."/>
            <person name="Larimer J."/>
            <person name="McCowan C."/>
            <person name="Murphy C."/>
            <person name="Pearson M."/>
            <person name="Poon T.W."/>
            <person name="Priest M."/>
            <person name="Roberts A."/>
            <person name="Saif S."/>
            <person name="Shea T."/>
            <person name="Sisk P."/>
            <person name="Sykes S."/>
            <person name="Wortman J."/>
            <person name="Nusbaum C."/>
            <person name="Birren B."/>
        </authorList>
    </citation>
    <scope>NUCLEOTIDE SEQUENCE [LARGE SCALE GENOMIC DNA]</scope>
    <source>
        <strain evidence="2 3">CBS 110553</strain>
    </source>
</reference>
<organism evidence="2 3">
    <name type="scientific">Cladophialophora psammophila CBS 110553</name>
    <dbReference type="NCBI Taxonomy" id="1182543"/>
    <lineage>
        <taxon>Eukaryota</taxon>
        <taxon>Fungi</taxon>
        <taxon>Dikarya</taxon>
        <taxon>Ascomycota</taxon>
        <taxon>Pezizomycotina</taxon>
        <taxon>Eurotiomycetes</taxon>
        <taxon>Chaetothyriomycetidae</taxon>
        <taxon>Chaetothyriales</taxon>
        <taxon>Herpotrichiellaceae</taxon>
        <taxon>Cladophialophora</taxon>
    </lineage>
</organism>
<sequence>MLLYQIFYRVAFLVTALLHLWFNDLIKTFIAIVVICLSNSRQPIFQSILRLHSVVLICFVLAFCFNTVSAHPEQRVLEEGFQILNFDDIETPDGFGDIPPSYHGFVLNDFYAFKPSHPRLDGVISAYDLNCAVSRPNALYGAATARPLVKPHGRQSTPGERPSIWLYNSSETFTVHALKIKPLDMPIGSVTINLQGFRSNDSDDTLTWKVDFPAGFHDVLHVRVEKFTRKTWNGLGKLEMWAVFHLDDVIMEDWEFCVDDIELEVG</sequence>
<evidence type="ECO:0000256" key="1">
    <source>
        <dbReference type="SAM" id="Phobius"/>
    </source>
</evidence>